<reference evidence="3 4" key="1">
    <citation type="submission" date="2009-01" db="EMBL/GenBank/DDBJ databases">
        <authorList>
            <person name="Qin X."/>
            <person name="Bachman B."/>
            <person name="Battles P."/>
            <person name="Bell A."/>
            <person name="Bess C."/>
            <person name="Bickham C."/>
            <person name="Chaboub L."/>
            <person name="Chen D."/>
            <person name="Coyle M."/>
            <person name="Deiros D.R."/>
            <person name="Dinh H."/>
            <person name="Forbes L."/>
            <person name="Fowler G."/>
            <person name="Francisco L."/>
            <person name="Fu Q."/>
            <person name="Gubbala S."/>
            <person name="Hale W."/>
            <person name="Han Y."/>
            <person name="Hemphill L."/>
            <person name="Highlander S.K."/>
            <person name="Hirani K."/>
            <person name="Hogues M."/>
            <person name="Jackson L."/>
            <person name="Jakkamsetti A."/>
            <person name="Javaid M."/>
            <person name="Jiang H."/>
            <person name="Korchina V."/>
            <person name="Kovar C."/>
            <person name="Lara F."/>
            <person name="Lee S."/>
            <person name="Mata R."/>
            <person name="Mathew T."/>
            <person name="Moen C."/>
            <person name="Morales K."/>
            <person name="Munidasa M."/>
            <person name="Nazareth L."/>
            <person name="Ngo R."/>
            <person name="Nguyen L."/>
            <person name="Okwuonu G."/>
            <person name="Ongeri F."/>
            <person name="Patil S."/>
            <person name="Petrosino J."/>
            <person name="Pham C."/>
            <person name="Pham P."/>
            <person name="Pu L.-L."/>
            <person name="Puazo M."/>
            <person name="Raj R."/>
            <person name="Reid J."/>
            <person name="Rouhana J."/>
            <person name="Saada N."/>
            <person name="Shang Y."/>
            <person name="Simmons D."/>
            <person name="Thornton R."/>
            <person name="Warren J."/>
            <person name="Weissenberger G."/>
            <person name="Zhang J."/>
            <person name="Zhang L."/>
            <person name="Zhou C."/>
            <person name="Zhu D."/>
            <person name="Muzny D."/>
            <person name="Worley K."/>
            <person name="Gibbs R."/>
        </authorList>
    </citation>
    <scope>NUCLEOTIDE SEQUENCE [LARGE SCALE GENOMIC DNA]</scope>
    <source>
        <strain evidence="3 4">DSM 15436</strain>
    </source>
</reference>
<gene>
    <name evidence="3" type="ORF">HMPREF0044_1188</name>
</gene>
<comment type="similarity">
    <text evidence="1">Belongs to the ROK (NagC/XylR) family.</text>
</comment>
<evidence type="ECO:0000256" key="2">
    <source>
        <dbReference type="SAM" id="MobiDB-lite"/>
    </source>
</evidence>
<keyword evidence="4" id="KW-1185">Reference proteome</keyword>
<dbReference type="AlphaFoldDB" id="C0W198"/>
<name>C0W198_9ACTO</name>
<dbReference type="Pfam" id="PF00480">
    <property type="entry name" value="ROK"/>
    <property type="match status" value="1"/>
</dbReference>
<dbReference type="InterPro" id="IPR036388">
    <property type="entry name" value="WH-like_DNA-bd_sf"/>
</dbReference>
<dbReference type="CDD" id="cd23763">
    <property type="entry name" value="ASKHA_ATPase_ROK"/>
    <property type="match status" value="1"/>
</dbReference>
<dbReference type="STRING" id="525245.HMPREF0044_1188"/>
<dbReference type="RefSeq" id="WP_006546358.1">
    <property type="nucleotide sequence ID" value="NZ_DS999541.1"/>
</dbReference>
<accession>C0W198</accession>
<dbReference type="Proteomes" id="UP000010301">
    <property type="component" value="Unassembled WGS sequence"/>
</dbReference>
<dbReference type="InterPro" id="IPR000600">
    <property type="entry name" value="ROK"/>
</dbReference>
<feature type="compositionally biased region" description="Polar residues" evidence="2">
    <location>
        <begin position="1"/>
        <end position="19"/>
    </location>
</feature>
<dbReference type="InterPro" id="IPR043129">
    <property type="entry name" value="ATPase_NBD"/>
</dbReference>
<dbReference type="Gene3D" id="3.30.420.40">
    <property type="match status" value="3"/>
</dbReference>
<dbReference type="EMBL" id="ACFG01000032">
    <property type="protein sequence ID" value="EEH63587.1"/>
    <property type="molecule type" value="Genomic_DNA"/>
</dbReference>
<dbReference type="eggNOG" id="COG1940">
    <property type="taxonomic scope" value="Bacteria"/>
</dbReference>
<evidence type="ECO:0008006" key="5">
    <source>
        <dbReference type="Google" id="ProtNLM"/>
    </source>
</evidence>
<proteinExistence type="inferred from homology"/>
<evidence type="ECO:0000256" key="1">
    <source>
        <dbReference type="ARBA" id="ARBA00006479"/>
    </source>
</evidence>
<dbReference type="SUPFAM" id="SSF53067">
    <property type="entry name" value="Actin-like ATPase domain"/>
    <property type="match status" value="1"/>
</dbReference>
<organism evidence="3 4">
    <name type="scientific">Gleimia coleocanis DSM 15436</name>
    <dbReference type="NCBI Taxonomy" id="525245"/>
    <lineage>
        <taxon>Bacteria</taxon>
        <taxon>Bacillati</taxon>
        <taxon>Actinomycetota</taxon>
        <taxon>Actinomycetes</taxon>
        <taxon>Actinomycetales</taxon>
        <taxon>Actinomycetaceae</taxon>
        <taxon>Gleimia</taxon>
    </lineage>
</organism>
<dbReference type="Gene3D" id="1.10.10.10">
    <property type="entry name" value="Winged helix-like DNA-binding domain superfamily/Winged helix DNA-binding domain"/>
    <property type="match status" value="1"/>
</dbReference>
<sequence>MSPKLNENTTEITGSNPASNDYGIREQNTLKVINALAEDESWLSLADLQESTKLSRPTLNLVLNALVEKEIALSKTSTSGHALGGRKPQVFKINASHHNSVVMRANLSGCSGQVLSAAGNTIYTDYIPHTDYASVHETFNILLEKLLPHTNGPVISSVIATMGIVSNGKLIRCDAFPSLNTTPWIETLKNTFHQAGHHPHMQLVNDAKIATEWMAHLLKQNDIYPQSLVAIHCSDTVGAGLMFNGKLLEGANGAAGEILLGKENDWHEAHKLIRRLADKYQRPANEVLSCPELTAKEKDQIEAISRCIGNALVPLINLLDPDVIAISGALSDCNQTLEPIVSEIIYSQTATHTQLYVTERGALSVLNGCALHAKEMSLEQML</sequence>
<dbReference type="HOGENOM" id="CLU_722857_0_0_11"/>
<evidence type="ECO:0000313" key="4">
    <source>
        <dbReference type="Proteomes" id="UP000010301"/>
    </source>
</evidence>
<dbReference type="PANTHER" id="PTHR18964:SF149">
    <property type="entry name" value="BIFUNCTIONAL UDP-N-ACETYLGLUCOSAMINE 2-EPIMERASE_N-ACETYLMANNOSAMINE KINASE"/>
    <property type="match status" value="1"/>
</dbReference>
<dbReference type="OrthoDB" id="9810372at2"/>
<protein>
    <recommendedName>
        <fullName evidence="5">ROK family protein</fullName>
    </recommendedName>
</protein>
<dbReference type="PANTHER" id="PTHR18964">
    <property type="entry name" value="ROK (REPRESSOR, ORF, KINASE) FAMILY"/>
    <property type="match status" value="1"/>
</dbReference>
<feature type="region of interest" description="Disordered" evidence="2">
    <location>
        <begin position="1"/>
        <end position="21"/>
    </location>
</feature>
<evidence type="ECO:0000313" key="3">
    <source>
        <dbReference type="EMBL" id="EEH63587.1"/>
    </source>
</evidence>
<comment type="caution">
    <text evidence="3">The sequence shown here is derived from an EMBL/GenBank/DDBJ whole genome shotgun (WGS) entry which is preliminary data.</text>
</comment>